<proteinExistence type="predicted"/>
<accession>A0A0B3RVS0</accession>
<dbReference type="STRING" id="561184.SAMN05216376_12410"/>
<dbReference type="GeneID" id="66503953"/>
<name>A0A0B3RVS0_9RHOB</name>
<dbReference type="OrthoDB" id="7857877at2"/>
<keyword evidence="2" id="KW-1185">Reference proteome</keyword>
<protein>
    <submittedName>
        <fullName evidence="1">Uncharacterized protein</fullName>
    </submittedName>
</protein>
<organism evidence="1 2">
    <name type="scientific">Mameliella alba</name>
    <dbReference type="NCBI Taxonomy" id="561184"/>
    <lineage>
        <taxon>Bacteria</taxon>
        <taxon>Pseudomonadati</taxon>
        <taxon>Pseudomonadota</taxon>
        <taxon>Alphaproteobacteria</taxon>
        <taxon>Rhodobacterales</taxon>
        <taxon>Roseobacteraceae</taxon>
        <taxon>Mameliella</taxon>
    </lineage>
</organism>
<accession>A0A225PCC4</accession>
<dbReference type="Proteomes" id="UP000030960">
    <property type="component" value="Unassembled WGS sequence"/>
</dbReference>
<gene>
    <name evidence="1" type="ORF">OA50_04545</name>
</gene>
<evidence type="ECO:0000313" key="2">
    <source>
        <dbReference type="Proteomes" id="UP000030960"/>
    </source>
</evidence>
<dbReference type="RefSeq" id="WP_043145419.1">
    <property type="nucleotide sequence ID" value="NZ_AP022337.1"/>
</dbReference>
<dbReference type="EMBL" id="JSUQ01000021">
    <property type="protein sequence ID" value="KHQ50833.1"/>
    <property type="molecule type" value="Genomic_DNA"/>
</dbReference>
<sequence length="113" mass="12064">MTRDDLARFRAGFAHCELVMLADTAAGTVLTFDSAIHQGQERLDDLCATACALFRSDLPARGMAVLSGPRGSRLFLQMPRDPTEVICAVLGPRADLPAICVAAGRLGDTENMT</sequence>
<dbReference type="AlphaFoldDB" id="A0A0B3RVS0"/>
<reference evidence="1 2" key="1">
    <citation type="submission" date="2014-10" db="EMBL/GenBank/DDBJ databases">
        <title>Genome sequence of Ponticoccus sp. strain UMTAT08 isolated from clonal culture of toxic dinoflagellate Alexandrium tamiyavanichii.</title>
        <authorList>
            <person name="Gan H.Y."/>
            <person name="Muhd D.-D."/>
            <person name="Mohd Noor M.E."/>
            <person name="Yeong Y.S."/>
            <person name="Usup G."/>
        </authorList>
    </citation>
    <scope>NUCLEOTIDE SEQUENCE [LARGE SCALE GENOMIC DNA]</scope>
    <source>
        <strain evidence="1 2">UMTAT08</strain>
    </source>
</reference>
<accession>A0A225Q6K4</accession>
<comment type="caution">
    <text evidence="1">The sequence shown here is derived from an EMBL/GenBank/DDBJ whole genome shotgun (WGS) entry which is preliminary data.</text>
</comment>
<evidence type="ECO:0000313" key="1">
    <source>
        <dbReference type="EMBL" id="KHQ50833.1"/>
    </source>
</evidence>